<accession>A0A8H6VST8</accession>
<evidence type="ECO:0000313" key="1">
    <source>
        <dbReference type="EMBL" id="KAF7197510.1"/>
    </source>
</evidence>
<dbReference type="PROSITE" id="PS51257">
    <property type="entry name" value="PROKAR_LIPOPROTEIN"/>
    <property type="match status" value="1"/>
</dbReference>
<sequence length="199" mass="21262">MTTRIISVIAGALAACATIYYLSSNVAYASSQATRKLQAPSNMPPIDDLVVTLSRGKTSDPPTVHVEIQNKNTATPLTLLIWDTPLDPSALNTGVLSIRDASSGETIPGPELKLNRRLPPPREALVTIAPGDVVEKEVELVAPWIPRDGRSVTVKAEGSWRAVWPKREQDVDDEKLAAMSGGGVMAGPFKSLADAQIEL</sequence>
<dbReference type="Gene3D" id="2.60.40.2970">
    <property type="match status" value="1"/>
</dbReference>
<organism evidence="1 2">
    <name type="scientific">Pseudocercospora fuligena</name>
    <dbReference type="NCBI Taxonomy" id="685502"/>
    <lineage>
        <taxon>Eukaryota</taxon>
        <taxon>Fungi</taxon>
        <taxon>Dikarya</taxon>
        <taxon>Ascomycota</taxon>
        <taxon>Pezizomycotina</taxon>
        <taxon>Dothideomycetes</taxon>
        <taxon>Dothideomycetidae</taxon>
        <taxon>Mycosphaerellales</taxon>
        <taxon>Mycosphaerellaceae</taxon>
        <taxon>Pseudocercospora</taxon>
    </lineage>
</organism>
<dbReference type="OrthoDB" id="4664297at2759"/>
<dbReference type="EMBL" id="JABCIY010000015">
    <property type="protein sequence ID" value="KAF7197510.1"/>
    <property type="molecule type" value="Genomic_DNA"/>
</dbReference>
<dbReference type="AlphaFoldDB" id="A0A8H6VST8"/>
<reference evidence="1" key="1">
    <citation type="submission" date="2020-04" db="EMBL/GenBank/DDBJ databases">
        <title>Draft genome resource of the tomato pathogen Pseudocercospora fuligena.</title>
        <authorList>
            <person name="Zaccaron A."/>
        </authorList>
    </citation>
    <scope>NUCLEOTIDE SEQUENCE</scope>
    <source>
        <strain evidence="1">PF001</strain>
    </source>
</reference>
<dbReference type="Proteomes" id="UP000660729">
    <property type="component" value="Unassembled WGS sequence"/>
</dbReference>
<comment type="caution">
    <text evidence="1">The sequence shown here is derived from an EMBL/GenBank/DDBJ whole genome shotgun (WGS) entry which is preliminary data.</text>
</comment>
<keyword evidence="2" id="KW-1185">Reference proteome</keyword>
<protein>
    <submittedName>
        <fullName evidence="1">Putative secreted protein</fullName>
    </submittedName>
</protein>
<proteinExistence type="predicted"/>
<gene>
    <name evidence="1" type="ORF">HII31_01320</name>
</gene>
<evidence type="ECO:0000313" key="2">
    <source>
        <dbReference type="Proteomes" id="UP000660729"/>
    </source>
</evidence>
<name>A0A8H6VST8_9PEZI</name>